<name>A0AAN8XNF6_POLSC</name>
<dbReference type="AlphaFoldDB" id="A0AAN8XNF6"/>
<evidence type="ECO:0000313" key="2">
    <source>
        <dbReference type="EMBL" id="KAK6643106.1"/>
    </source>
</evidence>
<feature type="region of interest" description="Disordered" evidence="1">
    <location>
        <begin position="1"/>
        <end position="42"/>
    </location>
</feature>
<dbReference type="Proteomes" id="UP001372834">
    <property type="component" value="Unassembled WGS sequence"/>
</dbReference>
<accession>A0AAN8XNF6</accession>
<feature type="compositionally biased region" description="Polar residues" evidence="1">
    <location>
        <begin position="12"/>
        <end position="38"/>
    </location>
</feature>
<evidence type="ECO:0000313" key="3">
    <source>
        <dbReference type="Proteomes" id="UP001372834"/>
    </source>
</evidence>
<reference evidence="2 3" key="1">
    <citation type="submission" date="2023-10" db="EMBL/GenBank/DDBJ databases">
        <title>Genomes of two closely related lineages of the louse Polyplax serrata with different host specificities.</title>
        <authorList>
            <person name="Martinu J."/>
            <person name="Tarabai H."/>
            <person name="Stefka J."/>
            <person name="Hypsa V."/>
        </authorList>
    </citation>
    <scope>NUCLEOTIDE SEQUENCE [LARGE SCALE GENOMIC DNA]</scope>
    <source>
        <strain evidence="2">HR10_N</strain>
    </source>
</reference>
<dbReference type="EMBL" id="JAWJWE010000002">
    <property type="protein sequence ID" value="KAK6643106.1"/>
    <property type="molecule type" value="Genomic_DNA"/>
</dbReference>
<proteinExistence type="predicted"/>
<feature type="region of interest" description="Disordered" evidence="1">
    <location>
        <begin position="90"/>
        <end position="154"/>
    </location>
</feature>
<evidence type="ECO:0000256" key="1">
    <source>
        <dbReference type="SAM" id="MobiDB-lite"/>
    </source>
</evidence>
<feature type="compositionally biased region" description="Basic and acidic residues" evidence="1">
    <location>
        <begin position="130"/>
        <end position="152"/>
    </location>
</feature>
<feature type="compositionally biased region" description="Pro residues" evidence="1">
    <location>
        <begin position="1"/>
        <end position="11"/>
    </location>
</feature>
<sequence length="253" mass="28316">MSPVNIVPPSPSFISSNTAKPTVGYQSEKNGSSPSDISQLERPNRLKTFYTKHGNKNPVGGGIANCSNCTVEKINALKRRVKLLGFRGKGCKNTKRQAGEDGKKKKTKGNRVKKEQSCQNCKEFFPGKKNKPEQLHKTNRKRQAEESTRGEKASPLQVTHFPENTVGNGTMAKSKSNIQFVVTTHDFINERLVLKCSATIHNVYHRSSEISIDEEGRLNSDSPQIIVVSANFQDELDENGRKRRRYDSGEYSF</sequence>
<organism evidence="2 3">
    <name type="scientific">Polyplax serrata</name>
    <name type="common">Common mouse louse</name>
    <dbReference type="NCBI Taxonomy" id="468196"/>
    <lineage>
        <taxon>Eukaryota</taxon>
        <taxon>Metazoa</taxon>
        <taxon>Ecdysozoa</taxon>
        <taxon>Arthropoda</taxon>
        <taxon>Hexapoda</taxon>
        <taxon>Insecta</taxon>
        <taxon>Pterygota</taxon>
        <taxon>Neoptera</taxon>
        <taxon>Paraneoptera</taxon>
        <taxon>Psocodea</taxon>
        <taxon>Troctomorpha</taxon>
        <taxon>Phthiraptera</taxon>
        <taxon>Anoplura</taxon>
        <taxon>Polyplacidae</taxon>
        <taxon>Polyplax</taxon>
    </lineage>
</organism>
<gene>
    <name evidence="2" type="ORF">RUM43_004609</name>
</gene>
<comment type="caution">
    <text evidence="2">The sequence shown here is derived from an EMBL/GenBank/DDBJ whole genome shotgun (WGS) entry which is preliminary data.</text>
</comment>
<protein>
    <submittedName>
        <fullName evidence="2">Uncharacterized protein</fullName>
    </submittedName>
</protein>